<evidence type="ECO:0008006" key="5">
    <source>
        <dbReference type="Google" id="ProtNLM"/>
    </source>
</evidence>
<feature type="compositionally biased region" description="Low complexity" evidence="1">
    <location>
        <begin position="147"/>
        <end position="157"/>
    </location>
</feature>
<proteinExistence type="predicted"/>
<feature type="signal peptide" evidence="2">
    <location>
        <begin position="1"/>
        <end position="18"/>
    </location>
</feature>
<dbReference type="SMART" id="SM01187">
    <property type="entry name" value="Elicitin"/>
    <property type="match status" value="1"/>
</dbReference>
<gene>
    <name evidence="3" type="ORF">PHYPSEUDO_010298</name>
</gene>
<evidence type="ECO:0000313" key="4">
    <source>
        <dbReference type="Proteomes" id="UP000694044"/>
    </source>
</evidence>
<comment type="caution">
    <text evidence="3">The sequence shown here is derived from an EMBL/GenBank/DDBJ whole genome shotgun (WGS) entry which is preliminary data.</text>
</comment>
<evidence type="ECO:0000313" key="3">
    <source>
        <dbReference type="EMBL" id="KAG7378264.1"/>
    </source>
</evidence>
<feature type="region of interest" description="Disordered" evidence="1">
    <location>
        <begin position="111"/>
        <end position="205"/>
    </location>
</feature>
<sequence length="227" mass="22158">MKAVISSLLFTAAAVANAANCDVSVLTALSKSADAGECNDVSNFAVPVESTVNTIVTNLESFCGNGACLRVLAALGGIDECSVAGSDLHQTVVGPIAAVCSSTRALRAADGSHVHSSGMDMGSASVEAEDSHDTASASSEAYDSHDTAGSTSASAVAGDDDAHDSHDTTSSTASSKSTTTGSSTSSKATSSNSTSSTQAPNATGTSSAQSITVAAGSVFLAAAAAFF</sequence>
<evidence type="ECO:0000256" key="1">
    <source>
        <dbReference type="SAM" id="MobiDB-lite"/>
    </source>
</evidence>
<organism evidence="3 4">
    <name type="scientific">Phytophthora pseudosyringae</name>
    <dbReference type="NCBI Taxonomy" id="221518"/>
    <lineage>
        <taxon>Eukaryota</taxon>
        <taxon>Sar</taxon>
        <taxon>Stramenopiles</taxon>
        <taxon>Oomycota</taxon>
        <taxon>Peronosporomycetes</taxon>
        <taxon>Peronosporales</taxon>
        <taxon>Peronosporaceae</taxon>
        <taxon>Phytophthora</taxon>
    </lineage>
</organism>
<name>A0A8T1VFL3_9STRA</name>
<reference evidence="3" key="1">
    <citation type="submission" date="2021-02" db="EMBL/GenBank/DDBJ databases">
        <authorList>
            <person name="Palmer J.M."/>
        </authorList>
    </citation>
    <scope>NUCLEOTIDE SEQUENCE</scope>
    <source>
        <strain evidence="3">SCRP734</strain>
    </source>
</reference>
<keyword evidence="4" id="KW-1185">Reference proteome</keyword>
<dbReference type="OrthoDB" id="129132at2759"/>
<keyword evidence="2" id="KW-0732">Signal</keyword>
<dbReference type="AlphaFoldDB" id="A0A8T1VFL3"/>
<evidence type="ECO:0000256" key="2">
    <source>
        <dbReference type="SAM" id="SignalP"/>
    </source>
</evidence>
<dbReference type="InterPro" id="IPR002200">
    <property type="entry name" value="Elicitin"/>
</dbReference>
<dbReference type="EMBL" id="JAGDFM010000438">
    <property type="protein sequence ID" value="KAG7378264.1"/>
    <property type="molecule type" value="Genomic_DNA"/>
</dbReference>
<accession>A0A8T1VFL3</accession>
<feature type="compositionally biased region" description="Low complexity" evidence="1">
    <location>
        <begin position="168"/>
        <end position="197"/>
    </location>
</feature>
<dbReference type="GO" id="GO:0005576">
    <property type="term" value="C:extracellular region"/>
    <property type="evidence" value="ECO:0007669"/>
    <property type="project" value="InterPro"/>
</dbReference>
<protein>
    <recommendedName>
        <fullName evidence="5">Elicitin</fullName>
    </recommendedName>
</protein>
<feature type="chain" id="PRO_5035803643" description="Elicitin" evidence="2">
    <location>
        <begin position="19"/>
        <end position="227"/>
    </location>
</feature>
<dbReference type="Proteomes" id="UP000694044">
    <property type="component" value="Unassembled WGS sequence"/>
</dbReference>